<name>A0ABN8B4Z0_CHISP</name>
<feature type="region of interest" description="Disordered" evidence="2">
    <location>
        <begin position="1103"/>
        <end position="1124"/>
    </location>
</feature>
<keyword evidence="1" id="KW-0813">Transport</keyword>
<dbReference type="InterPro" id="IPR039782">
    <property type="entry name" value="VPS13B"/>
</dbReference>
<organism evidence="4 5">
    <name type="scientific">Chilo suppressalis</name>
    <name type="common">Asiatic rice borer moth</name>
    <dbReference type="NCBI Taxonomy" id="168631"/>
    <lineage>
        <taxon>Eukaryota</taxon>
        <taxon>Metazoa</taxon>
        <taxon>Ecdysozoa</taxon>
        <taxon>Arthropoda</taxon>
        <taxon>Hexapoda</taxon>
        <taxon>Insecta</taxon>
        <taxon>Pterygota</taxon>
        <taxon>Neoptera</taxon>
        <taxon>Endopterygota</taxon>
        <taxon>Lepidoptera</taxon>
        <taxon>Glossata</taxon>
        <taxon>Ditrysia</taxon>
        <taxon>Pyraloidea</taxon>
        <taxon>Crambidae</taxon>
        <taxon>Crambinae</taxon>
        <taxon>Chilo</taxon>
    </lineage>
</organism>
<feature type="compositionally biased region" description="Low complexity" evidence="2">
    <location>
        <begin position="887"/>
        <end position="900"/>
    </location>
</feature>
<feature type="compositionally biased region" description="Polar residues" evidence="2">
    <location>
        <begin position="1797"/>
        <end position="1816"/>
    </location>
</feature>
<feature type="compositionally biased region" description="Basic and acidic residues" evidence="2">
    <location>
        <begin position="3355"/>
        <end position="3365"/>
    </location>
</feature>
<feature type="region of interest" description="Disordered" evidence="2">
    <location>
        <begin position="2122"/>
        <end position="2146"/>
    </location>
</feature>
<feature type="region of interest" description="Disordered" evidence="2">
    <location>
        <begin position="447"/>
        <end position="476"/>
    </location>
</feature>
<sequence length="4022" mass="440266">MFKIESYVTPILLSYVDKYVRDFKPADAQVSLWGGGVALHNLVLKADVLQQEVSLPFTLVSGRIHELLIQVPWTKIMSEPIVITIDTIECVLNLNPPAPQDDNLPPEPPRRTQVVEAPPGYMQALVRRIVSNIALRVHHLIVKYVQDDIVLSLNVKHLAVDSAGPSWEPSFADIDPVEPVLRRLVRLDDLTLCLDRADSDGKIRFYQEPLLYRCQLDLRVLTRLVSANTRRATGLSVQLRSSKLAWGVTNDQLVLLLRLLNESPRAEAKPPPPAPKMAAQAMPMHTCQNSAEPARMESWSEWAWSWLPAWADREGAEETTAPPAPIPVALHAYLDDVALVLKMMEVEGGTRKRARALLEVSASHAAIKVTARAPTMMRARLGLRNITLAARGKCVCGHNASTQEPTVYLSKCEADSEENPWTWPEEDPTDARIELAQVADETLRDTATPTTFDHPTTSEHQEVEGQTELPSEYSEEEMDPLWQHMEPVLFVEYSHERSPPQPYTNPYENPPADFEYSDWVEVCSMRVQIRPLCGVVCPALVHRLSALYAALGDLPPTPVADLPTRTLTVEECDALMENLPQKRISIEMRELRVRLLPWDHAAMEKATEPLLSLDIDVPKVAFVITGPLYPHRVCSAACQMPEDSGPLWNGARLHISGSVSSAQAQLWAGPGAGNPRPCARADVRCAIHLLLNKHMFSQRESVVLSYTVKLRELSVCGSSARIQAATQVVSSLINERLSTLLQHSTLAKDALNDEESVAIDLTAEELSLRGYLTANVNTHILSLQSARATAHHAPKEEEVKQAWLFSAPDTSTTTPYLRFAIQWCNSATVTSLEYFGLWTEPISFCADPLLIAWLAYKPTMRPYRESHVQLNTSGSQYGLRRRPTPPSSSGRAGSRAGSGAELVHVRPRSVGSSSEPSERRDQKQQTTPMKPEPKYWDGERVVHVHTRLRRALVNVELGLVLVYAAGSTASALDCATVHDAMERHARLYEPVLAASLGRVSMHSNTIKKHLWQEIRHDGPTFINTSTTTDNSEDDSFPWKLRLADVSCYTLGINVPTERSSRDFSVRTQRSQLKTPEAAHKTVLEMVTTTVTLSVVTKSLQIKPSMRRDRTDTANPEPEDKTKYFTTGIDFKPSTLKEFFRGPAKRKKSTATPTAETQTQETQPPGHAVRSGPLVSLGVHLHADTPPIIVRLDREQVHLVATAVHGLQHMLALLQRRPVLPQKTLYTSVGTSRRSLIRSVSEIEEVRTPSEETQSENPSENRSELISIYESYNAVKPIVKLKTFFWFQWVVSRATLVVATRSVKLAFDMDDIISTVDLQSHYSQLKVKVASASVRHYERTGSYDWTAGVLGGRVLEAREPNNALEENHFMSVTVTQARIANLPANWKEELHPKLLEEKTNTDTMWEIYATVAPLEAVLQPEVLKNIMSLAHEFAPRSFCPLQQEASERKMSNWQWPTCYVNAGGLRLLLTSEEEDRFGDDTFIFQISKLTVSPYPENPICRRPVNTTSDVSWLGSSGLLEGQQYEVLVHGVGIRSAQLQQLACQEVSENELLKGTGGENPALKWTQPVIAPVITPMLHNVDIGCVLAPAIYSSDLLVSGPAVEFNLVSDCCVDISLQQATLGASLLADLAYARPKEMSFEDGNCGACPFAPLLIHAGQVQTDTSQYIFTEVGEGTDSGVDTITSHSTLKTGSRVDETTSKKTLSVVFVDHSAVPSEYLEVFVTMGVIDVSLYTVDDNSPSVVALRPPAASAPAPASAPTTANATSAAATATAAPAPASSTQVKVIFEEAEHKEEDVTSVGSRTKSLTDTMRSGTASKSKLRYGEHTDLQQYKKAEGCIPLLHVTLHQPNLYYWRRKTQKSLQVSLFNAWVGLGAGQTEGRWNIPLLTTSRGIADPVTDIPPALATLRLSAPAAGNTRGSIRLDVERPVQVEVCTERVRRLTGILALIQEGLPQAEQRPATPTKEHQQLPFLYKIRRFLVQHSAESVTVHTSQVSVCGSEGTLGCDGVSMQVAVGARPDRLYARALVHALLAAAGPPGDRRHPLVQPAAVGINMEASWEAWRRAEGGASPLQPTVQLCVDADQLCVELRPSELCALARLQEAFRDVMQQASALRSDADYDASNISSKPSFSSTRSSHRRSSNSDTELSDHYYKDDLRSGAFKLVGGGQLPMAYQVTLHAQTVAWRYPHPRAVTRVLAFPLPDQDDEFECILEFYNPVVGEWHAYAHFNIPVSGPAEVKLYITAPDAVFAQMWRMRPRPEKEPKQMPFEFDFARYLPRNDPMAFEQPPEPDIPLSPVAVTAEQLCGAVRVDSYFAPRALPRVTLCARAAGLQLHAHNALPLLPSQAKTLEGYYVSRPLMRSHRVLSLIVRDAGIHLCYGAPAGGKAALEASLAADIMDCATGTMEPLVDEFRLQLAASFPERDMSKSRWRGVATDVRAALHVPRLRTAAALVADWQEHVRQYLGHEQEPREEDDPSEQTTSKRLVAAVASRALEGRISMWIHNSCACALRVGQDGTDERVTLGPGARFAYRWRSPTAPKGLRIAFAGPVTDWIWSSSVPFASGTYRVRLESGEATHARAGSMTAHVTVQKDGARRTMRLAGHLELANLLRYNLLYKVRTRCQDSVQWQTVMSGELEPESVGRSVMCPADTEMALKIKFTTHDTGWSGDIPLKECPKENVPWLVKVPSEGDLPYISVWCRVVRARGDGRVLAAVWPLYVLYSHVPHDAAVMIETESTPSPTGESSKAERPAPLIQTAPGRGASTHLVAPGTTSARHNLTFQYRNIECPVTRDAVPLHYGVTDTSVFDKRAPVNNLEDVVQDILNWLDRSGRNAKSSWPYSLVTKHWPGTWQPALLQPRSDVNVRYEAVRAGGGCSLELRLCPAALVCNAAPIALTLRAHDATPLCKLEPGTALCPPSVMLQKPFFISVELGRDTFVSGQLALSAGEPGRYGAPPPGHLAPLHPAPFAIHCNNRVALLTMYYEIIHDINVLGASSTYEFINRLDTDVLVSAVAVPKDLDDDLPLRPKMFKVVQPCKENSIHGVPLCRFWLGGRWRSGGDPSELAPYLCVALPSASGPEPPATVPVRLGQPPYRRALALTDENGQSLAVVVTQLRHEGRWLVTLARDPCPQFLVYNHTRESLALAQPRLLDVEPNNAVVQAVNECEGVKWWCVIDAGAATHYSSPAHCARYPPPDRAAAAPATAPLQFLTIARAAPLQTSDLYWCAPVAVTEGEQLVQLYGGRTVKLRVQTYPHSTLLQLRDVDETDISASDIRNRLLKPQLTKEKINESGQPESSFHILEREKADSQLLAKAVASGVRIESDPNIPIVIESGSTEVLQTSTRKLKSHEVQKSVTIMSSDSHLKLEEKPEIPETSTADDTDHTNRESLKVIKDTSGTQFHASVRINEDSCPSEASVNIDKKFIETDTSYIFQDIPSGCNGAWSACERARFVVSSLALEVAGGADEPPLLALHLDRAALLLHADDKGTNTTLSIAGVQVDNLQYSNGQYDFAVVASTANERPSPDRWPFLWGMLVERDAFSSRQDEARLLLKIRRDHWTVPSGSFSEITEVEVCVGPLALYVEDAYVSALVEVARAAVPVPAGGAAGETAAILADSRALQVPLRLRLLQLHPLHLTLTLHTAVRMYIALDQSPLQLGAFQLKDVVTSVERLTHALTVHYLSAAILGAGWVVGGLELLGAPGALAARVGGAGGGVRGVAVAAAAAVVRSLAACAGSLARNLDLLAGDEEHARRAAAARRRHPQSLAAGILAGVTNFAINILGAVGGLAHHPLVGVAVGEGSSAAALRRSLVGAVAKPLSATADLVAYAGHGLLTQAGWEALPQARRSWWSERSCRCAAVCAAGWRRDCVRWTFRLAELTALSGHEAELARAELALLLTHKFLVVADLETERIVEMIDFRSCSLAPYNGPVIELYVTQRRMSKIAVSRVIDEDDEYQVSAAAMARVARYTGADASAASAAASAASGAGAGAASGADTRTMSLHAEPARALALHAALAAAIRHNGDTHFALL</sequence>
<feature type="region of interest" description="Disordered" evidence="2">
    <location>
        <begin position="871"/>
        <end position="934"/>
    </location>
</feature>
<evidence type="ECO:0000256" key="2">
    <source>
        <dbReference type="SAM" id="MobiDB-lite"/>
    </source>
</evidence>
<keyword evidence="5" id="KW-1185">Reference proteome</keyword>
<feature type="compositionally biased region" description="Low complexity" evidence="2">
    <location>
        <begin position="2731"/>
        <end position="2740"/>
    </location>
</feature>
<dbReference type="PANTHER" id="PTHR12517:SF0">
    <property type="entry name" value="INTERMEMBRANE LIPID TRANSFER PROTEIN VPS13B"/>
    <property type="match status" value="1"/>
</dbReference>
<dbReference type="PANTHER" id="PTHR12517">
    <property type="entry name" value="VACUOLAR PROTEIN SORTING-ASSOCIATED PROTEIN 13B"/>
    <property type="match status" value="1"/>
</dbReference>
<evidence type="ECO:0000313" key="4">
    <source>
        <dbReference type="EMBL" id="CAH0402220.1"/>
    </source>
</evidence>
<feature type="compositionally biased region" description="Low complexity" evidence="2">
    <location>
        <begin position="1149"/>
        <end position="1164"/>
    </location>
</feature>
<evidence type="ECO:0000313" key="5">
    <source>
        <dbReference type="Proteomes" id="UP001153292"/>
    </source>
</evidence>
<accession>A0ABN8B4Z0</accession>
<feature type="compositionally biased region" description="Low complexity" evidence="2">
    <location>
        <begin position="2123"/>
        <end position="2132"/>
    </location>
</feature>
<dbReference type="Pfam" id="PF12624">
    <property type="entry name" value="VPS13_N"/>
    <property type="match status" value="1"/>
</dbReference>
<evidence type="ECO:0000256" key="1">
    <source>
        <dbReference type="ARBA" id="ARBA00022448"/>
    </source>
</evidence>
<protein>
    <recommendedName>
        <fullName evidence="3">Chorein N-terminal domain-containing protein</fullName>
    </recommendedName>
</protein>
<dbReference type="EMBL" id="OU963895">
    <property type="protein sequence ID" value="CAH0402220.1"/>
    <property type="molecule type" value="Genomic_DNA"/>
</dbReference>
<feature type="compositionally biased region" description="Basic and acidic residues" evidence="2">
    <location>
        <begin position="1105"/>
        <end position="1122"/>
    </location>
</feature>
<feature type="region of interest" description="Disordered" evidence="2">
    <location>
        <begin position="1792"/>
        <end position="1816"/>
    </location>
</feature>
<feature type="region of interest" description="Disordered" evidence="2">
    <location>
        <begin position="3353"/>
        <end position="3378"/>
    </location>
</feature>
<proteinExistence type="predicted"/>
<feature type="domain" description="Chorein N-terminal" evidence="3">
    <location>
        <begin position="5"/>
        <end position="93"/>
    </location>
</feature>
<feature type="region of interest" description="Disordered" evidence="2">
    <location>
        <begin position="1139"/>
        <end position="1171"/>
    </location>
</feature>
<feature type="region of interest" description="Disordered" evidence="2">
    <location>
        <begin position="2731"/>
        <end position="2758"/>
    </location>
</feature>
<evidence type="ECO:0000259" key="3">
    <source>
        <dbReference type="Pfam" id="PF12624"/>
    </source>
</evidence>
<dbReference type="InterPro" id="IPR026854">
    <property type="entry name" value="VPS13_N"/>
</dbReference>
<dbReference type="Proteomes" id="UP001153292">
    <property type="component" value="Chromosome 2"/>
</dbReference>
<gene>
    <name evidence="4" type="ORF">CHILSU_LOCUS5461</name>
</gene>
<reference evidence="4" key="1">
    <citation type="submission" date="2021-12" db="EMBL/GenBank/DDBJ databases">
        <authorList>
            <person name="King R."/>
        </authorList>
    </citation>
    <scope>NUCLEOTIDE SEQUENCE</scope>
</reference>